<dbReference type="InterPro" id="IPR007454">
    <property type="entry name" value="UPF0250_YbeD-like"/>
</dbReference>
<dbReference type="RefSeq" id="WP_284153472.1">
    <property type="nucleotide sequence ID" value="NZ_AP025516.1"/>
</dbReference>
<keyword evidence="2" id="KW-1185">Reference proteome</keyword>
<evidence type="ECO:0008006" key="3">
    <source>
        <dbReference type="Google" id="ProtNLM"/>
    </source>
</evidence>
<dbReference type="SUPFAM" id="SSF117991">
    <property type="entry name" value="YbeD/HP0495-like"/>
    <property type="match status" value="1"/>
</dbReference>
<dbReference type="Pfam" id="PF04359">
    <property type="entry name" value="DUF493"/>
    <property type="match status" value="1"/>
</dbReference>
<evidence type="ECO:0000313" key="1">
    <source>
        <dbReference type="EMBL" id="BDD86378.1"/>
    </source>
</evidence>
<protein>
    <recommendedName>
        <fullName evidence="3">DUF493 domain-containing protein</fullName>
    </recommendedName>
</protein>
<dbReference type="EMBL" id="AP025516">
    <property type="protein sequence ID" value="BDD86378.1"/>
    <property type="molecule type" value="Genomic_DNA"/>
</dbReference>
<dbReference type="InterPro" id="IPR027471">
    <property type="entry name" value="YbeD-like_sf"/>
</dbReference>
<dbReference type="Gene3D" id="3.30.70.260">
    <property type="match status" value="1"/>
</dbReference>
<sequence length="94" mass="10599">MRKPTQPTPFIQTAKPDISYPCQWEYLVIGTDEQRLTEIIVTACAPMAPIIGRSKSSSGGRYCSLKAVLEVDSEQMRLEIFTRISEHPDVKMVI</sequence>
<evidence type="ECO:0000313" key="2">
    <source>
        <dbReference type="Proteomes" id="UP000830055"/>
    </source>
</evidence>
<organism evidence="1 2">
    <name type="scientific">Desulfofustis limnaeus</name>
    <dbReference type="NCBI Taxonomy" id="2740163"/>
    <lineage>
        <taxon>Bacteria</taxon>
        <taxon>Pseudomonadati</taxon>
        <taxon>Thermodesulfobacteriota</taxon>
        <taxon>Desulfobulbia</taxon>
        <taxon>Desulfobulbales</taxon>
        <taxon>Desulfocapsaceae</taxon>
        <taxon>Desulfofustis</taxon>
    </lineage>
</organism>
<name>A0ABN6M0I0_9BACT</name>
<accession>A0ABN6M0I0</accession>
<dbReference type="Proteomes" id="UP000830055">
    <property type="component" value="Chromosome"/>
</dbReference>
<reference evidence="1 2" key="1">
    <citation type="submission" date="2022-01" db="EMBL/GenBank/DDBJ databases">
        <title>Desulfofustis limnae sp. nov., a novel mesophilic sulfate-reducing bacterium isolated from marsh soil.</title>
        <authorList>
            <person name="Watanabe M."/>
            <person name="Takahashi A."/>
            <person name="Kojima H."/>
            <person name="Fukui M."/>
        </authorList>
    </citation>
    <scope>NUCLEOTIDE SEQUENCE [LARGE SCALE GENOMIC DNA]</scope>
    <source>
        <strain evidence="1 2">PPLL</strain>
    </source>
</reference>
<proteinExistence type="predicted"/>
<gene>
    <name evidence="1" type="ORF">DPPLL_07430</name>
</gene>